<feature type="transmembrane region" description="Helical" evidence="8">
    <location>
        <begin position="771"/>
        <end position="794"/>
    </location>
</feature>
<dbReference type="GeneID" id="85008222"/>
<dbReference type="InterPro" id="IPR003593">
    <property type="entry name" value="AAA+_ATPase"/>
</dbReference>
<dbReference type="HOGENOM" id="CLU_000604_17_5_11"/>
<feature type="region of interest" description="Disordered" evidence="7">
    <location>
        <begin position="975"/>
        <end position="994"/>
    </location>
</feature>
<keyword evidence="3" id="KW-0547">Nucleotide-binding</keyword>
<dbReference type="Gene3D" id="1.20.1560.10">
    <property type="entry name" value="ABC transporter type 1, transmembrane domain"/>
    <property type="match status" value="2"/>
</dbReference>
<reference evidence="11" key="1">
    <citation type="submission" date="2009-10" db="EMBL/GenBank/DDBJ databases">
        <authorList>
            <person name="Weinstock G."/>
            <person name="Sodergren E."/>
            <person name="Clifton S."/>
            <person name="Fulton L."/>
            <person name="Fulton B."/>
            <person name="Courtney L."/>
            <person name="Fronick C."/>
            <person name="Harrison M."/>
            <person name="Strong C."/>
            <person name="Farmer C."/>
            <person name="Delahaunty K."/>
            <person name="Markovic C."/>
            <person name="Hall O."/>
            <person name="Minx P."/>
            <person name="Tomlinson C."/>
            <person name="Mitreva M."/>
            <person name="Nelson J."/>
            <person name="Hou S."/>
            <person name="Wollam A."/>
            <person name="Pepin K.H."/>
            <person name="Johnson M."/>
            <person name="Bhonagiri V."/>
            <person name="Nash W.E."/>
            <person name="Warren W."/>
            <person name="Chinwalla A."/>
            <person name="Mardis E.R."/>
            <person name="Wilson R.K."/>
        </authorList>
    </citation>
    <scope>NUCLEOTIDE SEQUENCE [LARGE SCALE GENOMIC DNA]</scope>
    <source>
        <strain evidence="11">ATCC 700122</strain>
    </source>
</reference>
<protein>
    <submittedName>
        <fullName evidence="11">Thiol reductant ABC exporter, CydD subunit</fullName>
    </submittedName>
</protein>
<evidence type="ECO:0000259" key="10">
    <source>
        <dbReference type="PROSITE" id="PS50929"/>
    </source>
</evidence>
<dbReference type="PROSITE" id="PS50929">
    <property type="entry name" value="ABC_TM1F"/>
    <property type="match status" value="2"/>
</dbReference>
<feature type="transmembrane region" description="Helical" evidence="8">
    <location>
        <begin position="659"/>
        <end position="683"/>
    </location>
</feature>
<dbReference type="Pfam" id="PF00664">
    <property type="entry name" value="ABC_membrane"/>
    <property type="match status" value="1"/>
</dbReference>
<dbReference type="SMART" id="SM00382">
    <property type="entry name" value="AAA"/>
    <property type="match status" value="2"/>
</dbReference>
<feature type="transmembrane region" description="Helical" evidence="8">
    <location>
        <begin position="236"/>
        <end position="261"/>
    </location>
</feature>
<feature type="transmembrane region" description="Helical" evidence="8">
    <location>
        <begin position="53"/>
        <end position="73"/>
    </location>
</feature>
<dbReference type="GO" id="GO:0140359">
    <property type="term" value="F:ABC-type transporter activity"/>
    <property type="evidence" value="ECO:0007669"/>
    <property type="project" value="InterPro"/>
</dbReference>
<dbReference type="GO" id="GO:0034040">
    <property type="term" value="F:ATPase-coupled lipid transmembrane transporter activity"/>
    <property type="evidence" value="ECO:0007669"/>
    <property type="project" value="TreeGrafter"/>
</dbReference>
<dbReference type="CDD" id="cd18584">
    <property type="entry name" value="ABC_6TM_AarD_CydD"/>
    <property type="match status" value="1"/>
</dbReference>
<keyword evidence="2 8" id="KW-0812">Transmembrane</keyword>
<evidence type="ECO:0000256" key="8">
    <source>
        <dbReference type="SAM" id="Phobius"/>
    </source>
</evidence>
<dbReference type="InterPro" id="IPR027417">
    <property type="entry name" value="P-loop_NTPase"/>
</dbReference>
<keyword evidence="4" id="KW-0067">ATP-binding</keyword>
<dbReference type="eggNOG" id="COG4987">
    <property type="taxonomic scope" value="Bacteria"/>
</dbReference>
<dbReference type="PROSITE" id="PS00211">
    <property type="entry name" value="ABC_TRANSPORTER_1"/>
    <property type="match status" value="1"/>
</dbReference>
<dbReference type="NCBIfam" id="TIGR02868">
    <property type="entry name" value="CydC"/>
    <property type="match status" value="1"/>
</dbReference>
<proteinExistence type="predicted"/>
<dbReference type="Pfam" id="PF00005">
    <property type="entry name" value="ABC_tran"/>
    <property type="match status" value="2"/>
</dbReference>
<dbReference type="InterPro" id="IPR014223">
    <property type="entry name" value="ABC_CydC/D"/>
</dbReference>
<dbReference type="PANTHER" id="PTHR24221:SF614">
    <property type="entry name" value="GLUTATHIONE_L-CYSTEINE TRANSPORT SYSTEM ATP-BINDING_PERMEASE PROTEIN CYDC"/>
    <property type="match status" value="1"/>
</dbReference>
<feature type="transmembrane region" description="Helical" evidence="8">
    <location>
        <begin position="800"/>
        <end position="820"/>
    </location>
</feature>
<dbReference type="GO" id="GO:0005886">
    <property type="term" value="C:plasma membrane"/>
    <property type="evidence" value="ECO:0007669"/>
    <property type="project" value="UniProtKB-SubCell"/>
</dbReference>
<comment type="caution">
    <text evidence="11">The sequence shown here is derived from an EMBL/GenBank/DDBJ whole genome shotgun (WGS) entry which is preliminary data.</text>
</comment>
<dbReference type="AlphaFoldDB" id="D0WIL7"/>
<dbReference type="NCBIfam" id="TIGR02857">
    <property type="entry name" value="CydD"/>
    <property type="match status" value="1"/>
</dbReference>
<dbReference type="InterPro" id="IPR039421">
    <property type="entry name" value="Type_1_exporter"/>
</dbReference>
<dbReference type="CDD" id="cd03228">
    <property type="entry name" value="ABCC_MRP_Like"/>
    <property type="match status" value="1"/>
</dbReference>
<evidence type="ECO:0000256" key="5">
    <source>
        <dbReference type="ARBA" id="ARBA00022989"/>
    </source>
</evidence>
<sequence length="1257" mass="135129">MFDKRLFALPAVRRALIMLLVAAFAHALCVLGEAWGLSTAIARIWNGDPISDQVLPIAVFAACFLASQAVAWISDTRMESFARSRVNEIRERLMERTFSGDVRLKEKAGSAAVAQTLIEGAAQVESYLKLVLPKMVGVVVIPLIIFIAAIPLDIVSAFILLVLFPIIVFFMILIGNMAQDKAQRQYRAFQTMSNHFIDTLRGLPTIKALGAGRARGIQVFETSEAFRRATIDTLKVATLSGAVLDLIATAGVAAVAIMLGLHLIDGSIALAPALAALFLSPEYFKPIRAFAGDFHASLDGKNALAAMLDLEERTGTGTEETPAEEKAAPAVWNDSSVLSLRDVSVAYEDAGFSAIEETTIDLHGHEVVALIGPSGSGKSTLASLIAGFLRPSTGAIAVSSGIEAPIDVDLSCDAWRRQVVYIPQNPYVFKASLRDNLRFYAPDASDEAVLEAARAAGLDALVDEMPDGLDAVIGEGGRGLSGGQAQRIALARTFLVPERRILVLDEPTEHLDVETELELKQRMLPLFEDRLCIIVTHRLHWLDQADRIFRMEGGRLVEVEGAMDEQHAADDGAHIAYDAALTFAPTATGEAAYLDEALSAGRSSSVRASRVTCSLDDRASDDTAFAHAAGSADALAPGTDDPKRDRWVRPYFSMFRPELIRAVALGVAALAFATLLMFSSGYLISRAAERPDAILLVYLPLICVQVFGGGKPVLRYFERLVSHDWVFRMTSDLRLRLYAALEKTALAPGSRRSAGEVLGLVSDDIGHIQNLYLRSIFPAVTALLLYLLVVIALGCLSLPFAAGTAVLLGVAAFVLPLISLRANRTHLERSKNATDACYASLTDDVLGSNDIVLAGRGAEFLETHRAAQSAIAREESAVERRRHVIDASMAAVFCIGTCMTIVWAGERFAEPGAMGNAANWVAAFVLGFLSLAEAFSPLPHGAAVSCTYAQSITHLNRIPEAEDEARAIRRACTKPVKGGRNGQERGSDDRNAFPNRRCHADAQGDACLLNEADATHPAIDVREVAYVYDGSDRPALDGVTLDIPFGQKVAVLGRSGSGKSTLLSLVRGDAAPQNGSIRIAGREASSFGNGIARIVGYVQQDPYVFDQTLRANLRIADPNATDEDLRGVMESVGLAPALARLPRGLNTLCGEDGARFSGGERHRIALARVLLSKAPIIMLDEPMSGLDPDTEAGLLDTFMNAAQNRTLVMVTHHLAGIERFDRVIFIEDGRIAMDGTPAALARSDARFQALLEFDANC</sequence>
<dbReference type="InterPro" id="IPR036640">
    <property type="entry name" value="ABC1_TM_sf"/>
</dbReference>
<organism evidence="11 12">
    <name type="scientific">Slackia exigua (strain ATCC 700122 / DSM 15923 / CIP 105133 / JCM 11022 / KCTC 5966 / S-7)</name>
    <dbReference type="NCBI Taxonomy" id="649764"/>
    <lineage>
        <taxon>Bacteria</taxon>
        <taxon>Bacillati</taxon>
        <taxon>Actinomycetota</taxon>
        <taxon>Coriobacteriia</taxon>
        <taxon>Eggerthellales</taxon>
        <taxon>Eggerthellaceae</taxon>
        <taxon>Slackia</taxon>
    </lineage>
</organism>
<dbReference type="Proteomes" id="UP000006001">
    <property type="component" value="Unassembled WGS sequence"/>
</dbReference>
<feature type="domain" description="ABC transporter" evidence="9">
    <location>
        <begin position="1019"/>
        <end position="1253"/>
    </location>
</feature>
<dbReference type="GO" id="GO:0034775">
    <property type="term" value="P:glutathione transmembrane transport"/>
    <property type="evidence" value="ECO:0007669"/>
    <property type="project" value="InterPro"/>
</dbReference>
<dbReference type="RefSeq" id="WP_006362953.1">
    <property type="nucleotide sequence ID" value="NZ_GG700631.1"/>
</dbReference>
<feature type="transmembrane region" description="Helical" evidence="8">
    <location>
        <begin position="135"/>
        <end position="152"/>
    </location>
</feature>
<dbReference type="OrthoDB" id="9806127at2"/>
<dbReference type="InterPro" id="IPR017871">
    <property type="entry name" value="ABC_transporter-like_CS"/>
</dbReference>
<evidence type="ECO:0000256" key="2">
    <source>
        <dbReference type="ARBA" id="ARBA00022692"/>
    </source>
</evidence>
<dbReference type="SUPFAM" id="SSF90123">
    <property type="entry name" value="ABC transporter transmembrane region"/>
    <property type="match status" value="2"/>
</dbReference>
<feature type="compositionally biased region" description="Basic and acidic residues" evidence="7">
    <location>
        <begin position="982"/>
        <end position="991"/>
    </location>
</feature>
<keyword evidence="6 8" id="KW-0472">Membrane</keyword>
<keyword evidence="5 8" id="KW-1133">Transmembrane helix</keyword>
<dbReference type="PROSITE" id="PS50893">
    <property type="entry name" value="ABC_TRANSPORTER_2"/>
    <property type="match status" value="2"/>
</dbReference>
<dbReference type="InterPro" id="IPR011527">
    <property type="entry name" value="ABC1_TM_dom"/>
</dbReference>
<feature type="transmembrane region" description="Helical" evidence="8">
    <location>
        <begin position="158"/>
        <end position="178"/>
    </location>
</feature>
<name>D0WIL7_SLAES</name>
<evidence type="ECO:0000256" key="4">
    <source>
        <dbReference type="ARBA" id="ARBA00022840"/>
    </source>
</evidence>
<dbReference type="GO" id="GO:0042883">
    <property type="term" value="P:cysteine transport"/>
    <property type="evidence" value="ECO:0007669"/>
    <property type="project" value="InterPro"/>
</dbReference>
<dbReference type="eggNOG" id="COG4988">
    <property type="taxonomic scope" value="Bacteria"/>
</dbReference>
<feature type="transmembrane region" description="Helical" evidence="8">
    <location>
        <begin position="884"/>
        <end position="905"/>
    </location>
</feature>
<dbReference type="EMBL" id="ACUX02000016">
    <property type="protein sequence ID" value="EEZ60884.1"/>
    <property type="molecule type" value="Genomic_DNA"/>
</dbReference>
<evidence type="ECO:0000313" key="11">
    <source>
        <dbReference type="EMBL" id="EEZ60884.1"/>
    </source>
</evidence>
<dbReference type="STRING" id="649764.HMPREF0762_01692"/>
<dbReference type="SUPFAM" id="SSF52540">
    <property type="entry name" value="P-loop containing nucleoside triphosphate hydrolases"/>
    <property type="match status" value="2"/>
</dbReference>
<evidence type="ECO:0000259" key="9">
    <source>
        <dbReference type="PROSITE" id="PS50893"/>
    </source>
</evidence>
<evidence type="ECO:0000256" key="3">
    <source>
        <dbReference type="ARBA" id="ARBA00022741"/>
    </source>
</evidence>
<comment type="subcellular location">
    <subcellularLocation>
        <location evidence="1">Cell membrane</location>
        <topology evidence="1">Multi-pass membrane protein</topology>
    </subcellularLocation>
</comment>
<evidence type="ECO:0000313" key="12">
    <source>
        <dbReference type="Proteomes" id="UP000006001"/>
    </source>
</evidence>
<dbReference type="InterPro" id="IPR003439">
    <property type="entry name" value="ABC_transporter-like_ATP-bd"/>
</dbReference>
<evidence type="ECO:0000256" key="6">
    <source>
        <dbReference type="ARBA" id="ARBA00023136"/>
    </source>
</evidence>
<evidence type="ECO:0000256" key="7">
    <source>
        <dbReference type="SAM" id="MobiDB-lite"/>
    </source>
</evidence>
<dbReference type="PANTHER" id="PTHR24221">
    <property type="entry name" value="ATP-BINDING CASSETTE SUB-FAMILY B"/>
    <property type="match status" value="1"/>
</dbReference>
<dbReference type="GO" id="GO:0005524">
    <property type="term" value="F:ATP binding"/>
    <property type="evidence" value="ECO:0007669"/>
    <property type="project" value="UniProtKB-KW"/>
</dbReference>
<dbReference type="InterPro" id="IPR014216">
    <property type="entry name" value="ABC_transptr_CydD"/>
</dbReference>
<gene>
    <name evidence="11" type="primary">cydD</name>
    <name evidence="11" type="ORF">HMPREF0762_01692</name>
</gene>
<accession>D0WIL7</accession>
<dbReference type="GO" id="GO:0045454">
    <property type="term" value="P:cell redox homeostasis"/>
    <property type="evidence" value="ECO:0007669"/>
    <property type="project" value="InterPro"/>
</dbReference>
<evidence type="ECO:0000256" key="1">
    <source>
        <dbReference type="ARBA" id="ARBA00004651"/>
    </source>
</evidence>
<feature type="domain" description="ABC transporter" evidence="9">
    <location>
        <begin position="338"/>
        <end position="578"/>
    </location>
</feature>
<feature type="domain" description="ABC transmembrane type-1" evidence="10">
    <location>
        <begin position="17"/>
        <end position="299"/>
    </location>
</feature>
<dbReference type="Gene3D" id="3.40.50.300">
    <property type="entry name" value="P-loop containing nucleotide triphosphate hydrolases"/>
    <property type="match status" value="2"/>
</dbReference>
<dbReference type="GO" id="GO:0016887">
    <property type="term" value="F:ATP hydrolysis activity"/>
    <property type="evidence" value="ECO:0007669"/>
    <property type="project" value="InterPro"/>
</dbReference>
<feature type="domain" description="ABC transmembrane type-1" evidence="10">
    <location>
        <begin position="662"/>
        <end position="905"/>
    </location>
</feature>
<keyword evidence="12" id="KW-1185">Reference proteome</keyword>